<keyword evidence="1" id="KW-0378">Hydrolase</keyword>
<dbReference type="PANTHER" id="PTHR31062">
    <property type="entry name" value="XYLOGLUCAN ENDOTRANSGLUCOSYLASE/HYDROLASE PROTEIN 8-RELATED"/>
    <property type="match status" value="1"/>
</dbReference>
<keyword evidence="2" id="KW-0326">Glycosidase</keyword>
<gene>
    <name evidence="4" type="ORF">BGZ99_000450</name>
</gene>
<dbReference type="GO" id="GO:0004553">
    <property type="term" value="F:hydrolase activity, hydrolyzing O-glycosyl compounds"/>
    <property type="evidence" value="ECO:0007669"/>
    <property type="project" value="InterPro"/>
</dbReference>
<dbReference type="EMBL" id="JAAAIP010000109">
    <property type="protein sequence ID" value="KAG0325567.1"/>
    <property type="molecule type" value="Genomic_DNA"/>
</dbReference>
<dbReference type="AlphaFoldDB" id="A0A9P6RSB1"/>
<dbReference type="Proteomes" id="UP000738325">
    <property type="component" value="Unassembled WGS sequence"/>
</dbReference>
<keyword evidence="5" id="KW-1185">Reference proteome</keyword>
<dbReference type="InterPro" id="IPR044791">
    <property type="entry name" value="Beta-glucanase/XTH"/>
</dbReference>
<dbReference type="SUPFAM" id="SSF49899">
    <property type="entry name" value="Concanavalin A-like lectins/glucanases"/>
    <property type="match status" value="1"/>
</dbReference>
<name>A0A9P6RSB1_9FUNG</name>
<dbReference type="InterPro" id="IPR000757">
    <property type="entry name" value="Beta-glucanase-like"/>
</dbReference>
<evidence type="ECO:0000256" key="2">
    <source>
        <dbReference type="ARBA" id="ARBA00023295"/>
    </source>
</evidence>
<proteinExistence type="predicted"/>
<comment type="caution">
    <text evidence="4">The sequence shown here is derived from an EMBL/GenBank/DDBJ whole genome shotgun (WGS) entry which is preliminary data.</text>
</comment>
<evidence type="ECO:0000256" key="1">
    <source>
        <dbReference type="ARBA" id="ARBA00022801"/>
    </source>
</evidence>
<dbReference type="GO" id="GO:0005975">
    <property type="term" value="P:carbohydrate metabolic process"/>
    <property type="evidence" value="ECO:0007669"/>
    <property type="project" value="InterPro"/>
</dbReference>
<reference evidence="4" key="1">
    <citation type="journal article" date="2020" name="Fungal Divers.">
        <title>Resolving the Mortierellaceae phylogeny through synthesis of multi-gene phylogenetics and phylogenomics.</title>
        <authorList>
            <person name="Vandepol N."/>
            <person name="Liber J."/>
            <person name="Desiro A."/>
            <person name="Na H."/>
            <person name="Kennedy M."/>
            <person name="Barry K."/>
            <person name="Grigoriev I.V."/>
            <person name="Miller A.N."/>
            <person name="O'Donnell K."/>
            <person name="Stajich J.E."/>
            <person name="Bonito G."/>
        </authorList>
    </citation>
    <scope>NUCLEOTIDE SEQUENCE</scope>
    <source>
        <strain evidence="4">REB-010B</strain>
    </source>
</reference>
<sequence length="189" mass="21587">MDMVLTDSQVHEGSSGTSITIGKDSDLKPYSCGELIYKGEDLAYGRYSIDMIASNVVGQVTSFFLIANGDTEIDVELTGLNNRIAWMNIWHDKQQNPVSIDLAFDTSEDWHTYSFEWRPNYVAWFIDDNVVLNRTDIPTSSPSSTNYRLAINSWTQVNPEINIEWAGQFQYPSDGRVPEAKFRNIRYRP</sequence>
<dbReference type="Gene3D" id="2.60.120.200">
    <property type="match status" value="1"/>
</dbReference>
<dbReference type="PROSITE" id="PS51762">
    <property type="entry name" value="GH16_2"/>
    <property type="match status" value="1"/>
</dbReference>
<accession>A0A9P6RSB1</accession>
<protein>
    <recommendedName>
        <fullName evidence="3">GH16 domain-containing protein</fullName>
    </recommendedName>
</protein>
<organism evidence="4 5">
    <name type="scientific">Dissophora globulifera</name>
    <dbReference type="NCBI Taxonomy" id="979702"/>
    <lineage>
        <taxon>Eukaryota</taxon>
        <taxon>Fungi</taxon>
        <taxon>Fungi incertae sedis</taxon>
        <taxon>Mucoromycota</taxon>
        <taxon>Mortierellomycotina</taxon>
        <taxon>Mortierellomycetes</taxon>
        <taxon>Mortierellales</taxon>
        <taxon>Mortierellaceae</taxon>
        <taxon>Dissophora</taxon>
    </lineage>
</organism>
<evidence type="ECO:0000313" key="4">
    <source>
        <dbReference type="EMBL" id="KAG0325567.1"/>
    </source>
</evidence>
<feature type="domain" description="GH16" evidence="3">
    <location>
        <begin position="1"/>
        <end position="174"/>
    </location>
</feature>
<evidence type="ECO:0000259" key="3">
    <source>
        <dbReference type="PROSITE" id="PS51762"/>
    </source>
</evidence>
<dbReference type="Pfam" id="PF00722">
    <property type="entry name" value="Glyco_hydro_16"/>
    <property type="match status" value="1"/>
</dbReference>
<dbReference type="OrthoDB" id="25131at2759"/>
<evidence type="ECO:0000313" key="5">
    <source>
        <dbReference type="Proteomes" id="UP000738325"/>
    </source>
</evidence>
<dbReference type="InterPro" id="IPR013320">
    <property type="entry name" value="ConA-like_dom_sf"/>
</dbReference>